<sequence>MTSNAKPDNPLRLISPESEVYDLMRAPVTTAERVKRLQAEAKALAAEQVDQLEATLLSAAALAAEIANGGDAYAIGARELAARLSEELTAKAETLEAIMSRVNR</sequence>
<gene>
    <name evidence="1" type="ORF">GGR13_003066</name>
</gene>
<dbReference type="Proteomes" id="UP000545037">
    <property type="component" value="Unassembled WGS sequence"/>
</dbReference>
<keyword evidence="2" id="KW-1185">Reference proteome</keyword>
<evidence type="ECO:0000313" key="1">
    <source>
        <dbReference type="EMBL" id="MBB5747445.1"/>
    </source>
</evidence>
<organism evidence="1 2">
    <name type="scientific">Brevundimonas variabilis</name>
    <dbReference type="NCBI Taxonomy" id="74312"/>
    <lineage>
        <taxon>Bacteria</taxon>
        <taxon>Pseudomonadati</taxon>
        <taxon>Pseudomonadota</taxon>
        <taxon>Alphaproteobacteria</taxon>
        <taxon>Caulobacterales</taxon>
        <taxon>Caulobacteraceae</taxon>
        <taxon>Brevundimonas</taxon>
    </lineage>
</organism>
<dbReference type="EMBL" id="JACHOR010000005">
    <property type="protein sequence ID" value="MBB5747445.1"/>
    <property type="molecule type" value="Genomic_DNA"/>
</dbReference>
<reference evidence="1 2" key="1">
    <citation type="submission" date="2020-08" db="EMBL/GenBank/DDBJ databases">
        <title>Genomic Encyclopedia of Type Strains, Phase IV (KMG-IV): sequencing the most valuable type-strain genomes for metagenomic binning, comparative biology and taxonomic classification.</title>
        <authorList>
            <person name="Goeker M."/>
        </authorList>
    </citation>
    <scope>NUCLEOTIDE SEQUENCE [LARGE SCALE GENOMIC DNA]</scope>
    <source>
        <strain evidence="1 2">DSM 4737</strain>
    </source>
</reference>
<dbReference type="RefSeq" id="WP_183214417.1">
    <property type="nucleotide sequence ID" value="NZ_JACHOR010000005.1"/>
</dbReference>
<accession>A0A7W9FFK9</accession>
<dbReference type="AlphaFoldDB" id="A0A7W9FFK9"/>
<proteinExistence type="predicted"/>
<protein>
    <submittedName>
        <fullName evidence="1">Uncharacterized protein</fullName>
    </submittedName>
</protein>
<evidence type="ECO:0000313" key="2">
    <source>
        <dbReference type="Proteomes" id="UP000545037"/>
    </source>
</evidence>
<comment type="caution">
    <text evidence="1">The sequence shown here is derived from an EMBL/GenBank/DDBJ whole genome shotgun (WGS) entry which is preliminary data.</text>
</comment>
<name>A0A7W9FFK9_9CAUL</name>